<protein>
    <submittedName>
        <fullName evidence="1">Uncharacterized protein</fullName>
    </submittedName>
</protein>
<dbReference type="RefSeq" id="WP_276658451.1">
    <property type="nucleotide sequence ID" value="NZ_SSFD01000141.1"/>
</dbReference>
<dbReference type="EMBL" id="SSFD01000141">
    <property type="protein sequence ID" value="TXH85589.1"/>
    <property type="molecule type" value="Genomic_DNA"/>
</dbReference>
<gene>
    <name evidence="1" type="ORF">E6Q80_09510</name>
</gene>
<dbReference type="Proteomes" id="UP000321192">
    <property type="component" value="Unassembled WGS sequence"/>
</dbReference>
<comment type="caution">
    <text evidence="1">The sequence shown here is derived from an EMBL/GenBank/DDBJ whole genome shotgun (WGS) entry which is preliminary data.</text>
</comment>
<name>A0A5C7SPW2_THASP</name>
<reference evidence="1 2" key="1">
    <citation type="submission" date="2018-09" db="EMBL/GenBank/DDBJ databases">
        <title>Metagenome Assembled Genomes from an Advanced Water Purification Facility.</title>
        <authorList>
            <person name="Stamps B.W."/>
            <person name="Spear J.R."/>
        </authorList>
    </citation>
    <scope>NUCLEOTIDE SEQUENCE [LARGE SCALE GENOMIC DNA]</scope>
    <source>
        <strain evidence="1">Bin_27_1</strain>
    </source>
</reference>
<dbReference type="AlphaFoldDB" id="A0A5C7SPW2"/>
<accession>A0A5C7SPW2</accession>
<proteinExistence type="predicted"/>
<sequence>MNDCGACPFWPLWLPDQVRDDLNSAVEVFMECDESGALWNEAETMAVQCLFLGAEILYATAGRPSVQVITDGLHLFFVMARDDGRPLVFLSESGDSKPIAWPGMGVGDN</sequence>
<evidence type="ECO:0000313" key="2">
    <source>
        <dbReference type="Proteomes" id="UP000321192"/>
    </source>
</evidence>
<evidence type="ECO:0000313" key="1">
    <source>
        <dbReference type="EMBL" id="TXH85589.1"/>
    </source>
</evidence>
<organism evidence="1 2">
    <name type="scientific">Thauera aminoaromatica</name>
    <dbReference type="NCBI Taxonomy" id="164330"/>
    <lineage>
        <taxon>Bacteria</taxon>
        <taxon>Pseudomonadati</taxon>
        <taxon>Pseudomonadota</taxon>
        <taxon>Betaproteobacteria</taxon>
        <taxon>Rhodocyclales</taxon>
        <taxon>Zoogloeaceae</taxon>
        <taxon>Thauera</taxon>
    </lineage>
</organism>